<comment type="caution">
    <text evidence="6">The sequence shown here is derived from an EMBL/GenBank/DDBJ whole genome shotgun (WGS) entry which is preliminary data.</text>
</comment>
<accession>A0ABR8U6Z7</accession>
<dbReference type="PANTHER" id="PTHR42988">
    <property type="entry name" value="PHOSPHOHYDROLASE"/>
    <property type="match status" value="1"/>
</dbReference>
<evidence type="ECO:0000313" key="7">
    <source>
        <dbReference type="Proteomes" id="UP000626786"/>
    </source>
</evidence>
<sequence>MKIALFSDLHYPAVDERIPGLLQARATFYEEFIERFLEIDAQLYVSLGDLTNYGMPHELNNIYSLIGDHHEFIHVLGNHDNYSLTKQELLDLTGQKSYHSFETEQAVFAFLDTARELDFERWGGWMDEDQLEWFEHIIQNSGEKPLLVFAHHPVFNTTKGSDFENGSIHPSIDIWNLLQQKKGIGIYFNGHMHCDSIVKEHNWTFIQTSACLDQQAFRLIELDDESITISSIDLEDEELAINASIIYENINHFRHKPDARGTDDQRNCTISLIPAISMN</sequence>
<dbReference type="InterPro" id="IPR004843">
    <property type="entry name" value="Calcineurin-like_PHP"/>
</dbReference>
<keyword evidence="7" id="KW-1185">Reference proteome</keyword>
<gene>
    <name evidence="6" type="ORF">H9649_04390</name>
</gene>
<evidence type="ECO:0000256" key="4">
    <source>
        <dbReference type="ARBA" id="ARBA00025742"/>
    </source>
</evidence>
<keyword evidence="1" id="KW-0479">Metal-binding</keyword>
<evidence type="ECO:0000256" key="2">
    <source>
        <dbReference type="ARBA" id="ARBA00022801"/>
    </source>
</evidence>
<dbReference type="Proteomes" id="UP000626786">
    <property type="component" value="Unassembled WGS sequence"/>
</dbReference>
<evidence type="ECO:0000256" key="3">
    <source>
        <dbReference type="ARBA" id="ARBA00023004"/>
    </source>
</evidence>
<comment type="similarity">
    <text evidence="4">Belongs to the cyclic nucleotide phosphodiesterase class-III family.</text>
</comment>
<proteinExistence type="inferred from homology"/>
<feature type="domain" description="Calcineurin-like phosphoesterase" evidence="5">
    <location>
        <begin position="1"/>
        <end position="194"/>
    </location>
</feature>
<dbReference type="Pfam" id="PF00149">
    <property type="entry name" value="Metallophos"/>
    <property type="match status" value="1"/>
</dbReference>
<dbReference type="PANTHER" id="PTHR42988:SF2">
    <property type="entry name" value="CYCLIC NUCLEOTIDE PHOSPHODIESTERASE CBUA0032-RELATED"/>
    <property type="match status" value="1"/>
</dbReference>
<dbReference type="InterPro" id="IPR029052">
    <property type="entry name" value="Metallo-depent_PP-like"/>
</dbReference>
<dbReference type="SUPFAM" id="SSF56300">
    <property type="entry name" value="Metallo-dependent phosphatases"/>
    <property type="match status" value="1"/>
</dbReference>
<dbReference type="InterPro" id="IPR050884">
    <property type="entry name" value="CNP_phosphodiesterase-III"/>
</dbReference>
<protein>
    <submittedName>
        <fullName evidence="6">Metallophosphoesterase</fullName>
    </submittedName>
</protein>
<name>A0ABR8U6Z7_9BACL</name>
<keyword evidence="2" id="KW-0378">Hydrolase</keyword>
<evidence type="ECO:0000256" key="1">
    <source>
        <dbReference type="ARBA" id="ARBA00022723"/>
    </source>
</evidence>
<dbReference type="RefSeq" id="WP_191693500.1">
    <property type="nucleotide sequence ID" value="NZ_JACSQN010000003.1"/>
</dbReference>
<organism evidence="6 7">
    <name type="scientific">Sporosarcina quadrami</name>
    <dbReference type="NCBI Taxonomy" id="2762234"/>
    <lineage>
        <taxon>Bacteria</taxon>
        <taxon>Bacillati</taxon>
        <taxon>Bacillota</taxon>
        <taxon>Bacilli</taxon>
        <taxon>Bacillales</taxon>
        <taxon>Caryophanaceae</taxon>
        <taxon>Sporosarcina</taxon>
    </lineage>
</organism>
<evidence type="ECO:0000313" key="6">
    <source>
        <dbReference type="EMBL" id="MBD7983810.1"/>
    </source>
</evidence>
<dbReference type="EMBL" id="JACSQN010000003">
    <property type="protein sequence ID" value="MBD7983810.1"/>
    <property type="molecule type" value="Genomic_DNA"/>
</dbReference>
<dbReference type="Gene3D" id="3.60.21.10">
    <property type="match status" value="1"/>
</dbReference>
<evidence type="ECO:0000259" key="5">
    <source>
        <dbReference type="Pfam" id="PF00149"/>
    </source>
</evidence>
<keyword evidence="3" id="KW-0408">Iron</keyword>
<reference evidence="6 7" key="1">
    <citation type="submission" date="2020-08" db="EMBL/GenBank/DDBJ databases">
        <title>A Genomic Blueprint of the Chicken Gut Microbiome.</title>
        <authorList>
            <person name="Gilroy R."/>
            <person name="Ravi A."/>
            <person name="Getino M."/>
            <person name="Pursley I."/>
            <person name="Horton D.L."/>
            <person name="Alikhan N.-F."/>
            <person name="Baker D."/>
            <person name="Gharbi K."/>
            <person name="Hall N."/>
            <person name="Watson M."/>
            <person name="Adriaenssens E.M."/>
            <person name="Foster-Nyarko E."/>
            <person name="Jarju S."/>
            <person name="Secka A."/>
            <person name="Antonio M."/>
            <person name="Oren A."/>
            <person name="Chaudhuri R."/>
            <person name="La Ragione R.M."/>
            <person name="Hildebrand F."/>
            <person name="Pallen M.J."/>
        </authorList>
    </citation>
    <scope>NUCLEOTIDE SEQUENCE [LARGE SCALE GENOMIC DNA]</scope>
    <source>
        <strain evidence="6 7">Sa2YVA2</strain>
    </source>
</reference>